<evidence type="ECO:0000313" key="1">
    <source>
        <dbReference type="EMBL" id="KDN37685.1"/>
    </source>
</evidence>
<evidence type="ECO:0000313" key="2">
    <source>
        <dbReference type="Proteomes" id="UP000027361"/>
    </source>
</evidence>
<dbReference type="RefSeq" id="XP_013240459.1">
    <property type="nucleotide sequence ID" value="XM_013385005.1"/>
</dbReference>
<dbReference type="EMBL" id="JMSN01000132">
    <property type="protein sequence ID" value="KDN37685.1"/>
    <property type="molecule type" value="Genomic_DNA"/>
</dbReference>
<dbReference type="GeneID" id="25267410"/>
<dbReference type="InParanoid" id="A0A066VGG4"/>
<name>A0A066VGG4_TILAU</name>
<accession>A0A066VGG4</accession>
<sequence>MSATSFMMTIKDKRVSAPQPRVGRISIQSPLLALPQAVPTIVDNEDSAHTLASYTKFKKEAVVLSSSESMEPTETVLRIRASSDNLQSLLAASDVDVASVKDALLQMEHLVLRAPKMIVKESKKLRDIDHIALLTAGQALWNASLSLPMTIQELRALGTARKCSSDFDYLSFVLRWFRSR</sequence>
<dbReference type="Proteomes" id="UP000027361">
    <property type="component" value="Unassembled WGS sequence"/>
</dbReference>
<comment type="caution">
    <text evidence="1">The sequence shown here is derived from an EMBL/GenBank/DDBJ whole genome shotgun (WGS) entry which is preliminary data.</text>
</comment>
<reference evidence="1 2" key="1">
    <citation type="submission" date="2014-05" db="EMBL/GenBank/DDBJ databases">
        <title>Draft genome sequence of a rare smut relative, Tilletiaria anomala UBC 951.</title>
        <authorList>
            <consortium name="DOE Joint Genome Institute"/>
            <person name="Toome M."/>
            <person name="Kuo A."/>
            <person name="Henrissat B."/>
            <person name="Lipzen A."/>
            <person name="Tritt A."/>
            <person name="Yoshinaga Y."/>
            <person name="Zane M."/>
            <person name="Barry K."/>
            <person name="Grigoriev I.V."/>
            <person name="Spatafora J.W."/>
            <person name="Aimea M.C."/>
        </authorList>
    </citation>
    <scope>NUCLEOTIDE SEQUENCE [LARGE SCALE GENOMIC DNA]</scope>
    <source>
        <strain evidence="1 2">UBC 951</strain>
    </source>
</reference>
<dbReference type="HOGENOM" id="CLU_1497244_0_0_1"/>
<gene>
    <name evidence="1" type="ORF">K437DRAFT_36142</name>
</gene>
<organism evidence="1 2">
    <name type="scientific">Tilletiaria anomala (strain ATCC 24038 / CBS 436.72 / UBC 951)</name>
    <dbReference type="NCBI Taxonomy" id="1037660"/>
    <lineage>
        <taxon>Eukaryota</taxon>
        <taxon>Fungi</taxon>
        <taxon>Dikarya</taxon>
        <taxon>Basidiomycota</taxon>
        <taxon>Ustilaginomycotina</taxon>
        <taxon>Exobasidiomycetes</taxon>
        <taxon>Georgefischeriales</taxon>
        <taxon>Tilletiariaceae</taxon>
        <taxon>Tilletiaria</taxon>
    </lineage>
</organism>
<protein>
    <submittedName>
        <fullName evidence="1">Uncharacterized protein</fullName>
    </submittedName>
</protein>
<proteinExistence type="predicted"/>
<keyword evidence="2" id="KW-1185">Reference proteome</keyword>
<dbReference type="AlphaFoldDB" id="A0A066VGG4"/>